<organism evidence="3 4">
    <name type="scientific">Penstemon smallii</name>
    <dbReference type="NCBI Taxonomy" id="265156"/>
    <lineage>
        <taxon>Eukaryota</taxon>
        <taxon>Viridiplantae</taxon>
        <taxon>Streptophyta</taxon>
        <taxon>Embryophyta</taxon>
        <taxon>Tracheophyta</taxon>
        <taxon>Spermatophyta</taxon>
        <taxon>Magnoliopsida</taxon>
        <taxon>eudicotyledons</taxon>
        <taxon>Gunneridae</taxon>
        <taxon>Pentapetalae</taxon>
        <taxon>asterids</taxon>
        <taxon>lamiids</taxon>
        <taxon>Lamiales</taxon>
        <taxon>Plantaginaceae</taxon>
        <taxon>Cheloneae</taxon>
        <taxon>Penstemon</taxon>
    </lineage>
</organism>
<evidence type="ECO:0000259" key="2">
    <source>
        <dbReference type="Pfam" id="PF14577"/>
    </source>
</evidence>
<dbReference type="PANTHER" id="PTHR33232">
    <property type="entry name" value="PROTEIN SIEVE ELEMENT OCCLUSION B-LIKE"/>
    <property type="match status" value="1"/>
</dbReference>
<proteinExistence type="predicted"/>
<dbReference type="InterPro" id="IPR027942">
    <property type="entry name" value="SEO_N"/>
</dbReference>
<evidence type="ECO:0008006" key="5">
    <source>
        <dbReference type="Google" id="ProtNLM"/>
    </source>
</evidence>
<evidence type="ECO:0000259" key="1">
    <source>
        <dbReference type="Pfam" id="PF14576"/>
    </source>
</evidence>
<dbReference type="EMBL" id="JBJXBP010000004">
    <property type="protein sequence ID" value="KAL3835270.1"/>
    <property type="molecule type" value="Genomic_DNA"/>
</dbReference>
<gene>
    <name evidence="3" type="ORF">ACJIZ3_010006</name>
</gene>
<accession>A0ABD3TFN1</accession>
<dbReference type="Proteomes" id="UP001634393">
    <property type="component" value="Unassembled WGS sequence"/>
</dbReference>
<reference evidence="3 4" key="1">
    <citation type="submission" date="2024-12" db="EMBL/GenBank/DDBJ databases">
        <title>The unique morphological basis and parallel evolutionary history of personate flowers in Penstemon.</title>
        <authorList>
            <person name="Depatie T.H."/>
            <person name="Wessinger C.A."/>
        </authorList>
    </citation>
    <scope>NUCLEOTIDE SEQUENCE [LARGE SCALE GENOMIC DNA]</scope>
    <source>
        <strain evidence="3">WTNN_2</strain>
        <tissue evidence="3">Leaf</tissue>
    </source>
</reference>
<feature type="domain" description="Sieve element occlusion C-terminal" evidence="2">
    <location>
        <begin position="474"/>
        <end position="713"/>
    </location>
</feature>
<feature type="domain" description="Sieve element occlusion N-terminal" evidence="1">
    <location>
        <begin position="24"/>
        <end position="307"/>
    </location>
</feature>
<dbReference type="Pfam" id="PF14577">
    <property type="entry name" value="SEO_C"/>
    <property type="match status" value="1"/>
</dbReference>
<dbReference type="Pfam" id="PF14576">
    <property type="entry name" value="SEO_N"/>
    <property type="match status" value="1"/>
</dbReference>
<protein>
    <recommendedName>
        <fullName evidence="5">Protein SIEVE ELEMENT OCCLUSION B-like</fullName>
    </recommendedName>
</protein>
<name>A0ABD3TFN1_9LAMI</name>
<dbReference type="AlphaFoldDB" id="A0ABD3TFN1"/>
<comment type="caution">
    <text evidence="3">The sequence shown here is derived from an EMBL/GenBank/DDBJ whole genome shotgun (WGS) entry which is preliminary data.</text>
</comment>
<sequence>MTSVIHSTKNQQLIRHDRRMMSSSDETSLRNQIQATHAQDGRLVDIESIFLLIQDILNRVSPGIDGILNGSNNDTYTLEEKAAFSSFDEIQDPLACVLDKISCELSCKCSGGEAHASTMAILKVLSSYSWEAKAVISLASFAVKYGEFWLVVQLFARNPLAKSVALLKQLPDMIELSDLLKSQFETIIDLLKKALEVTKCIAKFQKLPSKYISDDAEPLTMAMTHIPSAVYWIIRSLVACAAQHKEVLGLSREVISLTAETWELSSLGNRLSNLHDHLNSQLTLCYQHIDEKKHNEYFQTLVHLFETAPHSDNQRTLKHLIYLKDDILPLIHGNNKTTRVGVESFVGKTVLLLISDLEILHDQLLILGHIYQESRSRMEFQYEIVWLPILERLNTWNEGDEHKLKELQSMMPWYTLHHPSLLEPAAVSYIKERWHYTKKPILVSLDPHGKIGSPNASHMVWIWGNLAYPFTTAKELSKWETEKWRLELVVDGIDRSILTWIKEEKVICLYGGENMDWIHEFTNKARDVAKAAQIKFDMVYIGKNMSRERLRKLNETITTNQLSHCWNDLTSIWYFWTRLESMMYSKTHHGATISTTTLQSDHILGEVLSLLTFAEGDQGWALISQGSGSKTRDMARAKGDTMMKSMMDFESWAENAKEKGFVQALNEYLDGHQTHEHCSRLILPGFDGDVPEMVVCAECHVPMEKYFMYRCCND</sequence>
<dbReference type="InterPro" id="IPR027944">
    <property type="entry name" value="SEO_C"/>
</dbReference>
<evidence type="ECO:0000313" key="4">
    <source>
        <dbReference type="Proteomes" id="UP001634393"/>
    </source>
</evidence>
<dbReference type="InterPro" id="IPR039299">
    <property type="entry name" value="SEOA"/>
</dbReference>
<evidence type="ECO:0000313" key="3">
    <source>
        <dbReference type="EMBL" id="KAL3835270.1"/>
    </source>
</evidence>
<dbReference type="PANTHER" id="PTHR33232:SF12">
    <property type="entry name" value="PROTEIN SIEVE ELEMENT OCCLUSION B-LIKE"/>
    <property type="match status" value="1"/>
</dbReference>
<keyword evidence="4" id="KW-1185">Reference proteome</keyword>